<dbReference type="EMBL" id="JAINUG010000919">
    <property type="protein sequence ID" value="KAJ8361713.1"/>
    <property type="molecule type" value="Genomic_DNA"/>
</dbReference>
<organism evidence="2 3">
    <name type="scientific">Aldrovandia affinis</name>
    <dbReference type="NCBI Taxonomy" id="143900"/>
    <lineage>
        <taxon>Eukaryota</taxon>
        <taxon>Metazoa</taxon>
        <taxon>Chordata</taxon>
        <taxon>Craniata</taxon>
        <taxon>Vertebrata</taxon>
        <taxon>Euteleostomi</taxon>
        <taxon>Actinopterygii</taxon>
        <taxon>Neopterygii</taxon>
        <taxon>Teleostei</taxon>
        <taxon>Notacanthiformes</taxon>
        <taxon>Halosauridae</taxon>
        <taxon>Aldrovandia</taxon>
    </lineage>
</organism>
<keyword evidence="3" id="KW-1185">Reference proteome</keyword>
<feature type="compositionally biased region" description="Basic residues" evidence="1">
    <location>
        <begin position="56"/>
        <end position="68"/>
    </location>
</feature>
<evidence type="ECO:0000313" key="3">
    <source>
        <dbReference type="Proteomes" id="UP001221898"/>
    </source>
</evidence>
<proteinExistence type="predicted"/>
<feature type="region of interest" description="Disordered" evidence="1">
    <location>
        <begin position="30"/>
        <end position="96"/>
    </location>
</feature>
<accession>A0AAD7VYF9</accession>
<reference evidence="2" key="1">
    <citation type="journal article" date="2023" name="Science">
        <title>Genome structures resolve the early diversification of teleost fishes.</title>
        <authorList>
            <person name="Parey E."/>
            <person name="Louis A."/>
            <person name="Montfort J."/>
            <person name="Bouchez O."/>
            <person name="Roques C."/>
            <person name="Iampietro C."/>
            <person name="Lluch J."/>
            <person name="Castinel A."/>
            <person name="Donnadieu C."/>
            <person name="Desvignes T."/>
            <person name="Floi Bucao C."/>
            <person name="Jouanno E."/>
            <person name="Wen M."/>
            <person name="Mejri S."/>
            <person name="Dirks R."/>
            <person name="Jansen H."/>
            <person name="Henkel C."/>
            <person name="Chen W.J."/>
            <person name="Zahm M."/>
            <person name="Cabau C."/>
            <person name="Klopp C."/>
            <person name="Thompson A.W."/>
            <person name="Robinson-Rechavi M."/>
            <person name="Braasch I."/>
            <person name="Lecointre G."/>
            <person name="Bobe J."/>
            <person name="Postlethwait J.H."/>
            <person name="Berthelot C."/>
            <person name="Roest Crollius H."/>
            <person name="Guiguen Y."/>
        </authorList>
    </citation>
    <scope>NUCLEOTIDE SEQUENCE</scope>
    <source>
        <strain evidence="2">NC1722</strain>
    </source>
</reference>
<gene>
    <name evidence="2" type="ORF">AAFF_G00429550</name>
</gene>
<evidence type="ECO:0000313" key="2">
    <source>
        <dbReference type="EMBL" id="KAJ8361713.1"/>
    </source>
</evidence>
<comment type="caution">
    <text evidence="2">The sequence shown here is derived from an EMBL/GenBank/DDBJ whole genome shotgun (WGS) entry which is preliminary data.</text>
</comment>
<name>A0AAD7VYF9_9TELE</name>
<evidence type="ECO:0000256" key="1">
    <source>
        <dbReference type="SAM" id="MobiDB-lite"/>
    </source>
</evidence>
<protein>
    <submittedName>
        <fullName evidence="2">Uncharacterized protein</fullName>
    </submittedName>
</protein>
<dbReference type="Proteomes" id="UP001221898">
    <property type="component" value="Unassembled WGS sequence"/>
</dbReference>
<dbReference type="AlphaFoldDB" id="A0AAD7VYF9"/>
<sequence length="114" mass="12932">MLCHQKAEGQRIPMPYALPRLVLPRRPQATQHIHTPPTHLLELPRRPQTTQLRTSRTGKRPRAHRQWRSRTAAGAPPPLTLPHLTPAGTPEGETTWRPASLAYKALWSRASHAR</sequence>
<feature type="compositionally biased region" description="Low complexity" evidence="1">
    <location>
        <begin position="81"/>
        <end position="90"/>
    </location>
</feature>